<dbReference type="RefSeq" id="WP_386723068.1">
    <property type="nucleotide sequence ID" value="NZ_JBHRSZ010000007.1"/>
</dbReference>
<name>A0ABV7HH10_9GAMM</name>
<dbReference type="Gene3D" id="3.30.70.260">
    <property type="match status" value="1"/>
</dbReference>
<dbReference type="PANTHER" id="PTHR38036">
    <property type="entry name" value="UPF0250 PROTEIN YBED"/>
    <property type="match status" value="1"/>
</dbReference>
<comment type="caution">
    <text evidence="3">The sequence shown here is derived from an EMBL/GenBank/DDBJ whole genome shotgun (WGS) entry which is preliminary data.</text>
</comment>
<dbReference type="InterPro" id="IPR027471">
    <property type="entry name" value="YbeD-like_sf"/>
</dbReference>
<proteinExistence type="inferred from homology"/>
<sequence length="92" mass="10295">MQNQEPPKIEFPCPGYPIKVLGENADDFESFVIDTLKNLMPEDDIDLLGLKSSASRNGRFLSVTVKIVAQSEGHLSDIHQTFMSSTRVRMVL</sequence>
<reference evidence="4" key="1">
    <citation type="journal article" date="2019" name="Int. J. Syst. Evol. Microbiol.">
        <title>The Global Catalogue of Microorganisms (GCM) 10K type strain sequencing project: providing services to taxonomists for standard genome sequencing and annotation.</title>
        <authorList>
            <consortium name="The Broad Institute Genomics Platform"/>
            <consortium name="The Broad Institute Genome Sequencing Center for Infectious Disease"/>
            <person name="Wu L."/>
            <person name="Ma J."/>
        </authorList>
    </citation>
    <scope>NUCLEOTIDE SEQUENCE [LARGE SCALE GENOMIC DNA]</scope>
    <source>
        <strain evidence="4">KCTC 52438</strain>
    </source>
</reference>
<evidence type="ECO:0000313" key="3">
    <source>
        <dbReference type="EMBL" id="MFC3153154.1"/>
    </source>
</evidence>
<accession>A0ABV7HH10</accession>
<dbReference type="SUPFAM" id="SSF117991">
    <property type="entry name" value="YbeD/HP0495-like"/>
    <property type="match status" value="1"/>
</dbReference>
<dbReference type="HAMAP" id="MF_00659">
    <property type="entry name" value="UPF0250"/>
    <property type="match status" value="1"/>
</dbReference>
<dbReference type="InterPro" id="IPR007454">
    <property type="entry name" value="UPF0250_YbeD-like"/>
</dbReference>
<dbReference type="Proteomes" id="UP001595476">
    <property type="component" value="Unassembled WGS sequence"/>
</dbReference>
<evidence type="ECO:0000256" key="2">
    <source>
        <dbReference type="HAMAP-Rule" id="MF_00659"/>
    </source>
</evidence>
<evidence type="ECO:0000313" key="4">
    <source>
        <dbReference type="Proteomes" id="UP001595476"/>
    </source>
</evidence>
<keyword evidence="4" id="KW-1185">Reference proteome</keyword>
<dbReference type="Pfam" id="PF04359">
    <property type="entry name" value="DUF493"/>
    <property type="match status" value="1"/>
</dbReference>
<dbReference type="EMBL" id="JBHRSZ010000007">
    <property type="protein sequence ID" value="MFC3153154.1"/>
    <property type="molecule type" value="Genomic_DNA"/>
</dbReference>
<protein>
    <recommendedName>
        <fullName evidence="2">UPF0250 protein ACFOEK_19100</fullName>
    </recommendedName>
</protein>
<comment type="similarity">
    <text evidence="1 2">Belongs to the UPF0250 family.</text>
</comment>
<organism evidence="3 4">
    <name type="scientific">Litoribrevibacter euphylliae</name>
    <dbReference type="NCBI Taxonomy" id="1834034"/>
    <lineage>
        <taxon>Bacteria</taxon>
        <taxon>Pseudomonadati</taxon>
        <taxon>Pseudomonadota</taxon>
        <taxon>Gammaproteobacteria</taxon>
        <taxon>Oceanospirillales</taxon>
        <taxon>Oceanospirillaceae</taxon>
        <taxon>Litoribrevibacter</taxon>
    </lineage>
</organism>
<evidence type="ECO:0000256" key="1">
    <source>
        <dbReference type="ARBA" id="ARBA00008460"/>
    </source>
</evidence>
<dbReference type="PANTHER" id="PTHR38036:SF1">
    <property type="entry name" value="UPF0250 PROTEIN YBED"/>
    <property type="match status" value="1"/>
</dbReference>
<gene>
    <name evidence="3" type="ORF">ACFOEK_19100</name>
</gene>